<keyword evidence="6 9" id="KW-0269">Exonuclease</keyword>
<proteinExistence type="inferred from homology"/>
<keyword evidence="1 9" id="KW-0540">Nuclease</keyword>
<comment type="similarity">
    <text evidence="9">Belongs to the MRE11/RAD32 family.</text>
</comment>
<keyword evidence="4 9" id="KW-0227">DNA damage</keyword>
<evidence type="ECO:0000256" key="2">
    <source>
        <dbReference type="ARBA" id="ARBA00022723"/>
    </source>
</evidence>
<name>E3GXV9_METFV</name>
<comment type="subunit">
    <text evidence="9">Homodimer. Forms a heterotetramer composed of two Mre11 subunits and two Rad50 subunits.</text>
</comment>
<feature type="active site" description="Proton donor" evidence="9">
    <location>
        <position position="86"/>
    </location>
</feature>
<evidence type="ECO:0000313" key="12">
    <source>
        <dbReference type="Proteomes" id="UP000002315"/>
    </source>
</evidence>
<keyword evidence="3 9" id="KW-0255">Endonuclease</keyword>
<dbReference type="SUPFAM" id="SSF56300">
    <property type="entry name" value="Metallo-dependent phosphatases"/>
    <property type="match status" value="1"/>
</dbReference>
<dbReference type="HOGENOM" id="CLU_026621_5_0_2"/>
<keyword evidence="5 9" id="KW-0378">Hydrolase</keyword>
<feature type="binding site" evidence="9">
    <location>
        <position position="50"/>
    </location>
    <ligand>
        <name>Mn(2+)</name>
        <dbReference type="ChEBI" id="CHEBI:29035"/>
        <label>2</label>
    </ligand>
</feature>
<evidence type="ECO:0000256" key="3">
    <source>
        <dbReference type="ARBA" id="ARBA00022759"/>
    </source>
</evidence>
<feature type="binding site" evidence="9">
    <location>
        <position position="13"/>
    </location>
    <ligand>
        <name>Mn(2+)</name>
        <dbReference type="ChEBI" id="CHEBI:29035"/>
        <label>1</label>
    </ligand>
</feature>
<dbReference type="CDD" id="cd00840">
    <property type="entry name" value="MPP_Mre11_N"/>
    <property type="match status" value="1"/>
</dbReference>
<dbReference type="InterPro" id="IPR029052">
    <property type="entry name" value="Metallo-depent_PP-like"/>
</dbReference>
<dbReference type="EC" id="3.1.-.-" evidence="9"/>
<evidence type="ECO:0000259" key="10">
    <source>
        <dbReference type="Pfam" id="PF00149"/>
    </source>
</evidence>
<feature type="binding site" evidence="9">
    <location>
        <position position="11"/>
    </location>
    <ligand>
        <name>Mn(2+)</name>
        <dbReference type="ChEBI" id="CHEBI:29035"/>
        <label>1</label>
    </ligand>
</feature>
<dbReference type="GO" id="GO:0006302">
    <property type="term" value="P:double-strand break repair"/>
    <property type="evidence" value="ECO:0007669"/>
    <property type="project" value="UniProtKB-UniRule"/>
</dbReference>
<dbReference type="GO" id="GO:0004519">
    <property type="term" value="F:endonuclease activity"/>
    <property type="evidence" value="ECO:0007669"/>
    <property type="project" value="UniProtKB-UniRule"/>
</dbReference>
<accession>E3GXV9</accession>
<evidence type="ECO:0000256" key="8">
    <source>
        <dbReference type="ARBA" id="ARBA00023211"/>
    </source>
</evidence>
<evidence type="ECO:0000256" key="1">
    <source>
        <dbReference type="ARBA" id="ARBA00022722"/>
    </source>
</evidence>
<comment type="cofactor">
    <cofactor evidence="9">
        <name>Mn(2+)</name>
        <dbReference type="ChEBI" id="CHEBI:29035"/>
    </cofactor>
    <text evidence="9">Binds 2 manganese ions per subunit.</text>
</comment>
<comment type="function">
    <text evidence="9">Part of the Rad50/Mre11 complex, which is involved in the early steps of DNA double-strand break (DSB) repair. The complex may facilitate opening of the processed DNA ends to aid in the recruitment of HerA and NurA. Mre11 binds to DSB ends and has both double-stranded 3'-5' exonuclease activity and single-stranded endonuclease activity.</text>
</comment>
<keyword evidence="8 9" id="KW-0464">Manganese</keyword>
<dbReference type="Gene3D" id="3.60.21.10">
    <property type="match status" value="1"/>
</dbReference>
<dbReference type="GO" id="GO:0045027">
    <property type="term" value="F:DNA end binding"/>
    <property type="evidence" value="ECO:0007669"/>
    <property type="project" value="UniProtKB-UniRule"/>
</dbReference>
<dbReference type="OrthoDB" id="11638at2157"/>
<comment type="caution">
    <text evidence="9">Lacks conserved residue(s) required for the propagation of feature annotation.</text>
</comment>
<dbReference type="KEGG" id="mfv:Mfer_0338"/>
<feature type="binding site" evidence="9">
    <location>
        <position position="198"/>
    </location>
    <ligand>
        <name>Mn(2+)</name>
        <dbReference type="ChEBI" id="CHEBI:29035"/>
        <label>2</label>
    </ligand>
</feature>
<evidence type="ECO:0000256" key="7">
    <source>
        <dbReference type="ARBA" id="ARBA00023204"/>
    </source>
</evidence>
<dbReference type="Pfam" id="PF00149">
    <property type="entry name" value="Metallophos"/>
    <property type="match status" value="1"/>
</dbReference>
<evidence type="ECO:0000313" key="11">
    <source>
        <dbReference type="EMBL" id="ADP77141.1"/>
    </source>
</evidence>
<dbReference type="InterPro" id="IPR050535">
    <property type="entry name" value="DNA_Repair-Maintenance_Comp"/>
</dbReference>
<protein>
    <recommendedName>
        <fullName evidence="9">DNA double-strand break repair protein Mre11</fullName>
        <ecNumber evidence="9">3.1.-.-</ecNumber>
    </recommendedName>
</protein>
<dbReference type="InterPro" id="IPR004843">
    <property type="entry name" value="Calcineurin-like_PHP"/>
</dbReference>
<reference evidence="11 12" key="1">
    <citation type="journal article" date="2010" name="Stand. Genomic Sci.">
        <title>Complete genome sequence of Methanothermus fervidus type strain (V24S).</title>
        <authorList>
            <person name="Anderson I."/>
            <person name="Djao O.D."/>
            <person name="Misra M."/>
            <person name="Chertkov O."/>
            <person name="Nolan M."/>
            <person name="Lucas S."/>
            <person name="Lapidus A."/>
            <person name="Del Rio T.G."/>
            <person name="Tice H."/>
            <person name="Cheng J.F."/>
            <person name="Tapia R."/>
            <person name="Han C."/>
            <person name="Goodwin L."/>
            <person name="Pitluck S."/>
            <person name="Liolios K."/>
            <person name="Ivanova N."/>
            <person name="Mavromatis K."/>
            <person name="Mikhailova N."/>
            <person name="Pati A."/>
            <person name="Brambilla E."/>
            <person name="Chen A."/>
            <person name="Palaniappan K."/>
            <person name="Land M."/>
            <person name="Hauser L."/>
            <person name="Chang Y.J."/>
            <person name="Jeffries C.D."/>
            <person name="Sikorski J."/>
            <person name="Spring S."/>
            <person name="Rohde M."/>
            <person name="Eichinger K."/>
            <person name="Huber H."/>
            <person name="Wirth R."/>
            <person name="Goker M."/>
            <person name="Detter J.C."/>
            <person name="Woyke T."/>
            <person name="Bristow J."/>
            <person name="Eisen J.A."/>
            <person name="Markowitz V."/>
            <person name="Hugenholtz P."/>
            <person name="Klenk H.P."/>
            <person name="Kyrpides N.C."/>
        </authorList>
    </citation>
    <scope>NUCLEOTIDE SEQUENCE [LARGE SCALE GENOMIC DNA]</scope>
    <source>
        <strain evidence="12">ATCC 43054 / DSM 2088 / JCM 10308 / V24 S</strain>
    </source>
</reference>
<dbReference type="PANTHER" id="PTHR30337:SF0">
    <property type="entry name" value="NUCLEASE SBCCD SUBUNIT D"/>
    <property type="match status" value="1"/>
</dbReference>
<dbReference type="AlphaFoldDB" id="E3GXV9"/>
<evidence type="ECO:0000256" key="5">
    <source>
        <dbReference type="ARBA" id="ARBA00022801"/>
    </source>
</evidence>
<keyword evidence="7 9" id="KW-0234">DNA repair</keyword>
<feature type="binding site" evidence="9">
    <location>
        <position position="50"/>
    </location>
    <ligand>
        <name>Mn(2+)</name>
        <dbReference type="ChEBI" id="CHEBI:29035"/>
        <label>1</label>
    </ligand>
</feature>
<comment type="activity regulation">
    <text evidence="9">Nuclease activity is regulated by Rad50.</text>
</comment>
<feature type="domain" description="Calcineurin-like phosphoesterase" evidence="10">
    <location>
        <begin position="5"/>
        <end position="201"/>
    </location>
</feature>
<gene>
    <name evidence="9" type="primary">mre11</name>
    <name evidence="11" type="ordered locus">Mfer_0338</name>
</gene>
<keyword evidence="12" id="KW-1185">Reference proteome</keyword>
<dbReference type="InterPro" id="IPR041796">
    <property type="entry name" value="Mre11_N"/>
</dbReference>
<keyword evidence="2 9" id="KW-0479">Metal-binding</keyword>
<organism evidence="11 12">
    <name type="scientific">Methanothermus fervidus (strain ATCC 43054 / DSM 2088 / JCM 10308 / V24 S)</name>
    <dbReference type="NCBI Taxonomy" id="523846"/>
    <lineage>
        <taxon>Archaea</taxon>
        <taxon>Methanobacteriati</taxon>
        <taxon>Methanobacteriota</taxon>
        <taxon>Methanomada group</taxon>
        <taxon>Methanobacteria</taxon>
        <taxon>Methanobacteriales</taxon>
        <taxon>Methanothermaceae</taxon>
        <taxon>Methanothermus</taxon>
    </lineage>
</organism>
<evidence type="ECO:0000256" key="9">
    <source>
        <dbReference type="HAMAP-Rule" id="MF_02044"/>
    </source>
</evidence>
<dbReference type="GO" id="GO:0030145">
    <property type="term" value="F:manganese ion binding"/>
    <property type="evidence" value="ECO:0007669"/>
    <property type="project" value="UniProtKB-UniRule"/>
</dbReference>
<feature type="binding site" evidence="9">
    <location>
        <position position="165"/>
    </location>
    <ligand>
        <name>Mn(2+)</name>
        <dbReference type="ChEBI" id="CHEBI:29035"/>
        <label>2</label>
    </ligand>
</feature>
<feature type="binding site" evidence="9">
    <location>
        <position position="200"/>
    </location>
    <ligand>
        <name>Mn(2+)</name>
        <dbReference type="ChEBI" id="CHEBI:29035"/>
        <label>1</label>
    </ligand>
</feature>
<dbReference type="HAMAP" id="MF_02044">
    <property type="entry name" value="Mre11"/>
    <property type="match status" value="1"/>
</dbReference>
<dbReference type="STRING" id="523846.Mfer_0338"/>
<evidence type="ECO:0000256" key="4">
    <source>
        <dbReference type="ARBA" id="ARBA00022763"/>
    </source>
</evidence>
<dbReference type="InterPro" id="IPR032885">
    <property type="entry name" value="Mre11_archaea-type"/>
</dbReference>
<dbReference type="GO" id="GO:0008408">
    <property type="term" value="F:3'-5' exonuclease activity"/>
    <property type="evidence" value="ECO:0007669"/>
    <property type="project" value="UniProtKB-UniRule"/>
</dbReference>
<dbReference type="PANTHER" id="PTHR30337">
    <property type="entry name" value="COMPONENT OF ATP-DEPENDENT DSDNA EXONUCLEASE"/>
    <property type="match status" value="1"/>
</dbReference>
<dbReference type="GO" id="GO:0000403">
    <property type="term" value="F:Y-form DNA binding"/>
    <property type="evidence" value="ECO:0007669"/>
    <property type="project" value="UniProtKB-UniRule"/>
</dbReference>
<dbReference type="EMBL" id="CP002278">
    <property type="protein sequence ID" value="ADP77141.1"/>
    <property type="molecule type" value="Genomic_DNA"/>
</dbReference>
<evidence type="ECO:0000256" key="6">
    <source>
        <dbReference type="ARBA" id="ARBA00022839"/>
    </source>
</evidence>
<sequence length="411" mass="47441">MITYKFAHIADAHIGSHRHPTLKEMEIKAFENAIDEALKSKVDFIIICGDLFHSNIPNMEAAKRTTKKLKDVRDKEIPIYVIYGSHDYSPTNTSMIDILESAGLITKVFHAKACGKIKLEFIEDNTGAKICGINARQRSIEKEYFRLLDMEYLEKEKGFKIFMFHTAIKELIPKDLPEIEGIAKSSLPRNFNYYAGGHLHEKIIDEEEMIFYPGTLFGPSFKDLEKTASGLDRGFYIVEFDDEVKKYEFKNVDVAEYEYIKLNNFDNMSPLEARTEIINKLNEKNVENKIVLIKVYGELNGKVSSIDFQGIKRHVLNNGAIYVAINYHNLKSKEQAKVKVRTSDANKIEEKIFSEKIKNIDIKNPLLKNKIGVRVSKELLRILRQPMKPGEKKKDYEERILEESMSIFNIK</sequence>
<dbReference type="Proteomes" id="UP000002315">
    <property type="component" value="Chromosome"/>
</dbReference>